<accession>A0ABP8WFG8</accession>
<dbReference type="PANTHER" id="PTHR43459:SF1">
    <property type="entry name" value="EG:BACN32G11.4 PROTEIN"/>
    <property type="match status" value="1"/>
</dbReference>
<dbReference type="Proteomes" id="UP001500621">
    <property type="component" value="Unassembled WGS sequence"/>
</dbReference>
<gene>
    <name evidence="1" type="ORF">GCM10023226_27450</name>
</gene>
<dbReference type="InterPro" id="IPR029045">
    <property type="entry name" value="ClpP/crotonase-like_dom_sf"/>
</dbReference>
<evidence type="ECO:0000313" key="1">
    <source>
        <dbReference type="EMBL" id="GAA4688070.1"/>
    </source>
</evidence>
<dbReference type="SUPFAM" id="SSF52096">
    <property type="entry name" value="ClpP/crotonase"/>
    <property type="match status" value="1"/>
</dbReference>
<name>A0ABP8WFG8_9ACTN</name>
<dbReference type="Gene3D" id="3.90.226.10">
    <property type="entry name" value="2-enoyl-CoA Hydratase, Chain A, domain 1"/>
    <property type="match status" value="1"/>
</dbReference>
<dbReference type="RefSeq" id="WP_345266730.1">
    <property type="nucleotide sequence ID" value="NZ_BAABIM010000002.1"/>
</dbReference>
<evidence type="ECO:0000313" key="2">
    <source>
        <dbReference type="Proteomes" id="UP001500621"/>
    </source>
</evidence>
<dbReference type="PANTHER" id="PTHR43459">
    <property type="entry name" value="ENOYL-COA HYDRATASE"/>
    <property type="match status" value="1"/>
</dbReference>
<comment type="caution">
    <text evidence="1">The sequence shown here is derived from an EMBL/GenBank/DDBJ whole genome shotgun (WGS) entry which is preliminary data.</text>
</comment>
<reference evidence="2" key="1">
    <citation type="journal article" date="2019" name="Int. J. Syst. Evol. Microbiol.">
        <title>The Global Catalogue of Microorganisms (GCM) 10K type strain sequencing project: providing services to taxonomists for standard genome sequencing and annotation.</title>
        <authorList>
            <consortium name="The Broad Institute Genomics Platform"/>
            <consortium name="The Broad Institute Genome Sequencing Center for Infectious Disease"/>
            <person name="Wu L."/>
            <person name="Ma J."/>
        </authorList>
    </citation>
    <scope>NUCLEOTIDE SEQUENCE [LARGE SCALE GENOMIC DNA]</scope>
    <source>
        <strain evidence="2">JCM 18127</strain>
    </source>
</reference>
<sequence length="257" mass="26483">MSTLDYDFSNGVARLTMAAGDRGNALDLESTTALLEGVRGAHADGARVIVLRSRGRFFCVGGDVAGFAAADDLPLLVDDLAEMLHRVVSELAHSPAVVVSAVQGPAAGAGFALAAAADIVVAAESASFTLAYTRLGLSHDGSSTLLVHSLGLHRVLQLVLLNDRISAAEAQAAGLVARVVPDDELEAATETVVDTLLAGSAPAFAAAKRLMRETAERNPESVMRREALSIRALAATPDGQEGVAAFAEKRPARFGGS</sequence>
<keyword evidence="2" id="KW-1185">Reference proteome</keyword>
<proteinExistence type="predicted"/>
<dbReference type="EMBL" id="BAABIM010000002">
    <property type="protein sequence ID" value="GAA4688070.1"/>
    <property type="molecule type" value="Genomic_DNA"/>
</dbReference>
<dbReference type="InterPro" id="IPR001753">
    <property type="entry name" value="Enoyl-CoA_hydra/iso"/>
</dbReference>
<dbReference type="Pfam" id="PF00378">
    <property type="entry name" value="ECH_1"/>
    <property type="match status" value="1"/>
</dbReference>
<dbReference type="CDD" id="cd06558">
    <property type="entry name" value="crotonase-like"/>
    <property type="match status" value="1"/>
</dbReference>
<protein>
    <submittedName>
        <fullName evidence="1">Enoyl-CoA hydratase-related protein</fullName>
    </submittedName>
</protein>
<organism evidence="1 2">
    <name type="scientific">Nocardioides nanhaiensis</name>
    <dbReference type="NCBI Taxonomy" id="1476871"/>
    <lineage>
        <taxon>Bacteria</taxon>
        <taxon>Bacillati</taxon>
        <taxon>Actinomycetota</taxon>
        <taxon>Actinomycetes</taxon>
        <taxon>Propionibacteriales</taxon>
        <taxon>Nocardioidaceae</taxon>
        <taxon>Nocardioides</taxon>
    </lineage>
</organism>